<accession>A0A445KTR0</accession>
<organism evidence="1 2">
    <name type="scientific">Glycine soja</name>
    <name type="common">Wild soybean</name>
    <dbReference type="NCBI Taxonomy" id="3848"/>
    <lineage>
        <taxon>Eukaryota</taxon>
        <taxon>Viridiplantae</taxon>
        <taxon>Streptophyta</taxon>
        <taxon>Embryophyta</taxon>
        <taxon>Tracheophyta</taxon>
        <taxon>Spermatophyta</taxon>
        <taxon>Magnoliopsida</taxon>
        <taxon>eudicotyledons</taxon>
        <taxon>Gunneridae</taxon>
        <taxon>Pentapetalae</taxon>
        <taxon>rosids</taxon>
        <taxon>fabids</taxon>
        <taxon>Fabales</taxon>
        <taxon>Fabaceae</taxon>
        <taxon>Papilionoideae</taxon>
        <taxon>50 kb inversion clade</taxon>
        <taxon>NPAAA clade</taxon>
        <taxon>indigoferoid/millettioid clade</taxon>
        <taxon>Phaseoleae</taxon>
        <taxon>Glycine</taxon>
        <taxon>Glycine subgen. Soja</taxon>
    </lineage>
</organism>
<gene>
    <name evidence="1" type="ORF">D0Y65_013281</name>
</gene>
<sequence length="147" mass="16560">MIVPVPMPYVQSEAVSKHRLNGNVLKAILIVFHQILRHKLCLHLLIGTTVLPLHKILQILTLSSPFQNLLHLRVPWGFHRDPREPLPCWSRFVSTFASNFTQGSELSPTTKRSGVRPLMSTTLTSRPSSDSIKFFNVDSLAFLAAVH</sequence>
<reference evidence="1 2" key="1">
    <citation type="submission" date="2018-09" db="EMBL/GenBank/DDBJ databases">
        <title>A high-quality reference genome of wild soybean provides a powerful tool to mine soybean genomes.</title>
        <authorList>
            <person name="Xie M."/>
            <person name="Chung C.Y.L."/>
            <person name="Li M.-W."/>
            <person name="Wong F.-L."/>
            <person name="Chan T.-F."/>
            <person name="Lam H.-M."/>
        </authorList>
    </citation>
    <scope>NUCLEOTIDE SEQUENCE [LARGE SCALE GENOMIC DNA]</scope>
    <source>
        <strain evidence="2">cv. W05</strain>
        <tissue evidence="1">Hypocotyl of etiolated seedlings</tissue>
    </source>
</reference>
<dbReference type="AlphaFoldDB" id="A0A445KTR0"/>
<keyword evidence="2" id="KW-1185">Reference proteome</keyword>
<name>A0A445KTR0_GLYSO</name>
<dbReference type="EMBL" id="QZWG01000005">
    <property type="protein sequence ID" value="RZC14175.1"/>
    <property type="molecule type" value="Genomic_DNA"/>
</dbReference>
<protein>
    <submittedName>
        <fullName evidence="1">Uncharacterized protein</fullName>
    </submittedName>
</protein>
<comment type="caution">
    <text evidence="1">The sequence shown here is derived from an EMBL/GenBank/DDBJ whole genome shotgun (WGS) entry which is preliminary data.</text>
</comment>
<evidence type="ECO:0000313" key="2">
    <source>
        <dbReference type="Proteomes" id="UP000289340"/>
    </source>
</evidence>
<evidence type="ECO:0000313" key="1">
    <source>
        <dbReference type="EMBL" id="RZC14175.1"/>
    </source>
</evidence>
<proteinExistence type="predicted"/>
<dbReference type="Proteomes" id="UP000289340">
    <property type="component" value="Chromosome 5"/>
</dbReference>